<accession>A0A8J1TEC7</accession>
<keyword evidence="4" id="KW-1185">Reference proteome</keyword>
<dbReference type="PANTHER" id="PTHR43861">
    <property type="entry name" value="TRANS-ACONITATE 2-METHYLTRANSFERASE-RELATED"/>
    <property type="match status" value="1"/>
</dbReference>
<evidence type="ECO:0000256" key="2">
    <source>
        <dbReference type="ARBA" id="ARBA00022679"/>
    </source>
</evidence>
<name>A0A8J1TEC7_OWEFU</name>
<dbReference type="InterPro" id="IPR041698">
    <property type="entry name" value="Methyltransf_25"/>
</dbReference>
<dbReference type="Proteomes" id="UP000749559">
    <property type="component" value="Unassembled WGS sequence"/>
</dbReference>
<reference evidence="3" key="1">
    <citation type="submission" date="2022-03" db="EMBL/GenBank/DDBJ databases">
        <authorList>
            <person name="Martin C."/>
        </authorList>
    </citation>
    <scope>NUCLEOTIDE SEQUENCE</scope>
</reference>
<dbReference type="EMBL" id="CAIIXF020000011">
    <property type="protein sequence ID" value="CAH1798928.1"/>
    <property type="molecule type" value="Genomic_DNA"/>
</dbReference>
<organism evidence="3 4">
    <name type="scientific">Owenia fusiformis</name>
    <name type="common">Polychaete worm</name>
    <dbReference type="NCBI Taxonomy" id="6347"/>
    <lineage>
        <taxon>Eukaryota</taxon>
        <taxon>Metazoa</taxon>
        <taxon>Spiralia</taxon>
        <taxon>Lophotrochozoa</taxon>
        <taxon>Annelida</taxon>
        <taxon>Polychaeta</taxon>
        <taxon>Sedentaria</taxon>
        <taxon>Canalipalpata</taxon>
        <taxon>Sabellida</taxon>
        <taxon>Oweniida</taxon>
        <taxon>Oweniidae</taxon>
        <taxon>Owenia</taxon>
    </lineage>
</organism>
<protein>
    <submittedName>
        <fullName evidence="3">Uncharacterized protein</fullName>
    </submittedName>
</protein>
<dbReference type="GO" id="GO:0008168">
    <property type="term" value="F:methyltransferase activity"/>
    <property type="evidence" value="ECO:0007669"/>
    <property type="project" value="UniProtKB-KW"/>
</dbReference>
<dbReference type="Gene3D" id="3.40.50.150">
    <property type="entry name" value="Vaccinia Virus protein VP39"/>
    <property type="match status" value="1"/>
</dbReference>
<dbReference type="OrthoDB" id="6139767at2759"/>
<keyword evidence="2" id="KW-0808">Transferase</keyword>
<gene>
    <name evidence="3" type="ORF">OFUS_LOCUS23001</name>
</gene>
<evidence type="ECO:0000256" key="1">
    <source>
        <dbReference type="ARBA" id="ARBA00022603"/>
    </source>
</evidence>
<dbReference type="GO" id="GO:0032259">
    <property type="term" value="P:methylation"/>
    <property type="evidence" value="ECO:0007669"/>
    <property type="project" value="UniProtKB-KW"/>
</dbReference>
<keyword evidence="1" id="KW-0489">Methyltransferase</keyword>
<dbReference type="AlphaFoldDB" id="A0A8J1TEC7"/>
<evidence type="ECO:0000313" key="3">
    <source>
        <dbReference type="EMBL" id="CAH1798928.1"/>
    </source>
</evidence>
<dbReference type="PANTHER" id="PTHR43861:SF1">
    <property type="entry name" value="TRANS-ACONITATE 2-METHYLTRANSFERASE"/>
    <property type="match status" value="1"/>
</dbReference>
<dbReference type="InterPro" id="IPR029063">
    <property type="entry name" value="SAM-dependent_MTases_sf"/>
</dbReference>
<proteinExistence type="predicted"/>
<dbReference type="Pfam" id="PF13649">
    <property type="entry name" value="Methyltransf_25"/>
    <property type="match status" value="1"/>
</dbReference>
<evidence type="ECO:0000313" key="4">
    <source>
        <dbReference type="Proteomes" id="UP000749559"/>
    </source>
</evidence>
<sequence length="290" mass="33178">MSTYEDYEKRAAVYDKHRVAAGVDTLIGILLGQTRKPLSQLRVLDAGCGTGNYSLALLKEGLGHVTLLDASEGMLHVAKKKLHTFIRDDRAVVKHGTMPDLDFPDDTFDAVMFNFTLHHVENTPNKEGEYPKIYKTLERTKQILTSGGVIIFSTPSPCQLKHSYSWLLNEEYQSIAIKLLGINPDKFKQYLQKIGMERIEFVIPASATLWNKETHRDLDGPLKKETRDTISMFVHLENLGLLEKYLKDYKAFRDSIKNCDEFLRNDEVTRQNYGQIVFVHGRKLEVKNQS</sequence>
<dbReference type="SUPFAM" id="SSF53335">
    <property type="entry name" value="S-adenosyl-L-methionine-dependent methyltransferases"/>
    <property type="match status" value="1"/>
</dbReference>
<comment type="caution">
    <text evidence="3">The sequence shown here is derived from an EMBL/GenBank/DDBJ whole genome shotgun (WGS) entry which is preliminary data.</text>
</comment>
<dbReference type="CDD" id="cd02440">
    <property type="entry name" value="AdoMet_MTases"/>
    <property type="match status" value="1"/>
</dbReference>